<dbReference type="Pfam" id="PF03739">
    <property type="entry name" value="LptF_LptG"/>
    <property type="match status" value="1"/>
</dbReference>
<gene>
    <name evidence="13" type="ORF">EDC57_2105</name>
</gene>
<feature type="transmembrane region" description="Helical" evidence="12">
    <location>
        <begin position="298"/>
        <end position="319"/>
    </location>
</feature>
<evidence type="ECO:0000313" key="13">
    <source>
        <dbReference type="EMBL" id="ROR32890.1"/>
    </source>
</evidence>
<dbReference type="InterPro" id="IPR030922">
    <property type="entry name" value="LptF"/>
</dbReference>
<dbReference type="Proteomes" id="UP000276634">
    <property type="component" value="Unassembled WGS sequence"/>
</dbReference>
<keyword evidence="5" id="KW-0813">Transport</keyword>
<keyword evidence="9 12" id="KW-1133">Transmembrane helix</keyword>
<dbReference type="AlphaFoldDB" id="A0A3N1Y252"/>
<evidence type="ECO:0000256" key="2">
    <source>
        <dbReference type="ARBA" id="ARBA00004429"/>
    </source>
</evidence>
<evidence type="ECO:0000256" key="8">
    <source>
        <dbReference type="ARBA" id="ARBA00022692"/>
    </source>
</evidence>
<keyword evidence="6" id="KW-1003">Cell membrane</keyword>
<dbReference type="NCBIfam" id="TIGR04407">
    <property type="entry name" value="LptF_YjgP"/>
    <property type="match status" value="1"/>
</dbReference>
<comment type="subcellular location">
    <subcellularLocation>
        <location evidence="2">Cell inner membrane</location>
        <topology evidence="2">Multi-pass membrane protein</topology>
    </subcellularLocation>
</comment>
<dbReference type="PANTHER" id="PTHR33529:SF7">
    <property type="entry name" value="LIPOPOLYSACCHARIDE EXPORT SYSTEM PERMEASE PROTEIN LPTF"/>
    <property type="match status" value="1"/>
</dbReference>
<comment type="similarity">
    <text evidence="3">Belongs to the LptF/LptG family.</text>
</comment>
<dbReference type="RefSeq" id="WP_170165109.1">
    <property type="nucleotide sequence ID" value="NZ_RJVI01000002.1"/>
</dbReference>
<keyword evidence="10 12" id="KW-0472">Membrane</keyword>
<organism evidence="13 14">
    <name type="scientific">Inmirania thermothiophila</name>
    <dbReference type="NCBI Taxonomy" id="1750597"/>
    <lineage>
        <taxon>Bacteria</taxon>
        <taxon>Pseudomonadati</taxon>
        <taxon>Pseudomonadota</taxon>
        <taxon>Gammaproteobacteria</taxon>
        <taxon>Chromatiales</taxon>
        <taxon>Ectothiorhodospiraceae</taxon>
        <taxon>Inmirania</taxon>
    </lineage>
</organism>
<dbReference type="GO" id="GO:0055085">
    <property type="term" value="P:transmembrane transport"/>
    <property type="evidence" value="ECO:0007669"/>
    <property type="project" value="InterPro"/>
</dbReference>
<evidence type="ECO:0000313" key="14">
    <source>
        <dbReference type="Proteomes" id="UP000276634"/>
    </source>
</evidence>
<protein>
    <recommendedName>
        <fullName evidence="4">Lipopolysaccharide export system permease protein LptF</fullName>
    </recommendedName>
</protein>
<evidence type="ECO:0000256" key="7">
    <source>
        <dbReference type="ARBA" id="ARBA00022519"/>
    </source>
</evidence>
<comment type="caution">
    <text evidence="13">The sequence shown here is derived from an EMBL/GenBank/DDBJ whole genome shotgun (WGS) entry which is preliminary data.</text>
</comment>
<evidence type="ECO:0000256" key="5">
    <source>
        <dbReference type="ARBA" id="ARBA00022448"/>
    </source>
</evidence>
<dbReference type="GO" id="GO:0015920">
    <property type="term" value="P:lipopolysaccharide transport"/>
    <property type="evidence" value="ECO:0007669"/>
    <property type="project" value="TreeGrafter"/>
</dbReference>
<evidence type="ECO:0000256" key="10">
    <source>
        <dbReference type="ARBA" id="ARBA00023136"/>
    </source>
</evidence>
<dbReference type="InterPro" id="IPR005495">
    <property type="entry name" value="LptG/LptF_permease"/>
</dbReference>
<comment type="subunit">
    <text evidence="11">Component of the lipopolysaccharide transport and assembly complex. The LptBFG transporter is composed of two ATP-binding proteins (LptB) and two transmembrane proteins (LptF and LptG).</text>
</comment>
<accession>A0A3N1Y252</accession>
<feature type="transmembrane region" description="Helical" evidence="12">
    <location>
        <begin position="102"/>
        <end position="122"/>
    </location>
</feature>
<evidence type="ECO:0000256" key="12">
    <source>
        <dbReference type="SAM" id="Phobius"/>
    </source>
</evidence>
<evidence type="ECO:0000256" key="6">
    <source>
        <dbReference type="ARBA" id="ARBA00022475"/>
    </source>
</evidence>
<feature type="transmembrane region" description="Helical" evidence="12">
    <location>
        <begin position="331"/>
        <end position="349"/>
    </location>
</feature>
<feature type="transmembrane region" description="Helical" evidence="12">
    <location>
        <begin position="265"/>
        <end position="286"/>
    </location>
</feature>
<evidence type="ECO:0000256" key="3">
    <source>
        <dbReference type="ARBA" id="ARBA00007725"/>
    </source>
</evidence>
<proteinExistence type="inferred from homology"/>
<name>A0A3N1Y252_9GAMM</name>
<feature type="transmembrane region" description="Helical" evidence="12">
    <location>
        <begin position="60"/>
        <end position="81"/>
    </location>
</feature>
<evidence type="ECO:0000256" key="1">
    <source>
        <dbReference type="ARBA" id="ARBA00002265"/>
    </source>
</evidence>
<dbReference type="EMBL" id="RJVI01000002">
    <property type="protein sequence ID" value="ROR32890.1"/>
    <property type="molecule type" value="Genomic_DNA"/>
</dbReference>
<sequence length="353" mass="38395">MAVLTRYVGGDVARASVLALLVLVAMLLSNRFAALAARVAAGELPADVLGTLLLLKVLKTLPAILPAAFFVAAMAVLGRLYRDSEITAMLACGVPPARIYRGVLAVALPAAGLVLVVAGWAAPWAETAAERMEREAELRAEASAFEAGRFRSSEDGRVTFYAERISPDRRRFEAVFAEVRGPEGRTVLRARWAERVTLPDGERHLILHDGVRYEGEPGRRDWRLLRFAAHGLRVAEPRLDPGAVERARDLGELLADGAPAARAELHWRLALALAIPVLGVVALPLARTDPRRGRAWPLLAALVLYLVYFNLLLAGRSWLEGGRVPAALGLWWVHGAALLLWAGLALRPLRGRR</sequence>
<reference evidence="13 14" key="1">
    <citation type="submission" date="2018-11" db="EMBL/GenBank/DDBJ databases">
        <title>Genomic Encyclopedia of Type Strains, Phase IV (KMG-IV): sequencing the most valuable type-strain genomes for metagenomic binning, comparative biology and taxonomic classification.</title>
        <authorList>
            <person name="Goeker M."/>
        </authorList>
    </citation>
    <scope>NUCLEOTIDE SEQUENCE [LARGE SCALE GENOMIC DNA]</scope>
    <source>
        <strain evidence="13 14">DSM 100275</strain>
    </source>
</reference>
<dbReference type="PANTHER" id="PTHR33529">
    <property type="entry name" value="SLR0882 PROTEIN-RELATED"/>
    <property type="match status" value="1"/>
</dbReference>
<keyword evidence="14" id="KW-1185">Reference proteome</keyword>
<evidence type="ECO:0000256" key="4">
    <source>
        <dbReference type="ARBA" id="ARBA00014213"/>
    </source>
</evidence>
<evidence type="ECO:0000256" key="9">
    <source>
        <dbReference type="ARBA" id="ARBA00022989"/>
    </source>
</evidence>
<keyword evidence="8 12" id="KW-0812">Transmembrane</keyword>
<dbReference type="GO" id="GO:0043190">
    <property type="term" value="C:ATP-binding cassette (ABC) transporter complex"/>
    <property type="evidence" value="ECO:0007669"/>
    <property type="project" value="InterPro"/>
</dbReference>
<comment type="function">
    <text evidence="1">Part of the ABC transporter complex LptBFG involved in the translocation of lipopolysaccharide (LPS) from the inner membrane to the outer membrane.</text>
</comment>
<evidence type="ECO:0000256" key="11">
    <source>
        <dbReference type="ARBA" id="ARBA00026081"/>
    </source>
</evidence>
<keyword evidence="7" id="KW-0997">Cell inner membrane</keyword>